<dbReference type="RefSeq" id="WP_066756031.1">
    <property type="nucleotide sequence ID" value="NZ_JBHUMB010000006.1"/>
</dbReference>
<dbReference type="PANTHER" id="PTHR33446">
    <property type="entry name" value="PROTEIN TONB-RELATED"/>
    <property type="match status" value="1"/>
</dbReference>
<dbReference type="EMBL" id="JBHUMB010000006">
    <property type="protein sequence ID" value="MFD2743298.1"/>
    <property type="molecule type" value="Genomic_DNA"/>
</dbReference>
<dbReference type="SUPFAM" id="SSF74653">
    <property type="entry name" value="TolA/TonB C-terminal domain"/>
    <property type="match status" value="1"/>
</dbReference>
<dbReference type="InterPro" id="IPR037682">
    <property type="entry name" value="TonB_C"/>
</dbReference>
<evidence type="ECO:0000256" key="2">
    <source>
        <dbReference type="SAM" id="Phobius"/>
    </source>
</evidence>
<evidence type="ECO:0000259" key="3">
    <source>
        <dbReference type="PROSITE" id="PS52015"/>
    </source>
</evidence>
<evidence type="ECO:0000313" key="5">
    <source>
        <dbReference type="Proteomes" id="UP001597418"/>
    </source>
</evidence>
<feature type="domain" description="TonB C-terminal" evidence="3">
    <location>
        <begin position="203"/>
        <end position="295"/>
    </location>
</feature>
<feature type="transmembrane region" description="Helical" evidence="2">
    <location>
        <begin position="40"/>
        <end position="63"/>
    </location>
</feature>
<evidence type="ECO:0000313" key="4">
    <source>
        <dbReference type="EMBL" id="MFD2743298.1"/>
    </source>
</evidence>
<name>A0ABW5UBI1_9SPHI</name>
<organism evidence="4 5">
    <name type="scientific">Sphingobacterium populi</name>
    <dbReference type="NCBI Taxonomy" id="1812824"/>
    <lineage>
        <taxon>Bacteria</taxon>
        <taxon>Pseudomonadati</taxon>
        <taxon>Bacteroidota</taxon>
        <taxon>Sphingobacteriia</taxon>
        <taxon>Sphingobacteriales</taxon>
        <taxon>Sphingobacteriaceae</taxon>
        <taxon>Sphingobacterium</taxon>
    </lineage>
</organism>
<dbReference type="Pfam" id="PF03544">
    <property type="entry name" value="TonB_C"/>
    <property type="match status" value="1"/>
</dbReference>
<protein>
    <submittedName>
        <fullName evidence="4">Energy transducer TonB</fullName>
    </submittedName>
</protein>
<keyword evidence="2" id="KW-0812">Transmembrane</keyword>
<dbReference type="PANTHER" id="PTHR33446:SF2">
    <property type="entry name" value="PROTEIN TONB"/>
    <property type="match status" value="1"/>
</dbReference>
<proteinExistence type="predicted"/>
<feature type="region of interest" description="Disordered" evidence="1">
    <location>
        <begin position="149"/>
        <end position="169"/>
    </location>
</feature>
<keyword evidence="2" id="KW-0472">Membrane</keyword>
<comment type="caution">
    <text evidence="4">The sequence shown here is derived from an EMBL/GenBank/DDBJ whole genome shotgun (WGS) entry which is preliminary data.</text>
</comment>
<gene>
    <name evidence="4" type="ORF">ACFSQ6_07795</name>
</gene>
<dbReference type="Proteomes" id="UP001597418">
    <property type="component" value="Unassembled WGS sequence"/>
</dbReference>
<keyword evidence="2" id="KW-1133">Transmembrane helix</keyword>
<dbReference type="InterPro" id="IPR051045">
    <property type="entry name" value="TonB-dependent_transducer"/>
</dbReference>
<dbReference type="PROSITE" id="PS52015">
    <property type="entry name" value="TONB_CTD"/>
    <property type="match status" value="1"/>
</dbReference>
<reference evidence="5" key="1">
    <citation type="journal article" date="2019" name="Int. J. Syst. Evol. Microbiol.">
        <title>The Global Catalogue of Microorganisms (GCM) 10K type strain sequencing project: providing services to taxonomists for standard genome sequencing and annotation.</title>
        <authorList>
            <consortium name="The Broad Institute Genomics Platform"/>
            <consortium name="The Broad Institute Genome Sequencing Center for Infectious Disease"/>
            <person name="Wu L."/>
            <person name="Ma J."/>
        </authorList>
    </citation>
    <scope>NUCLEOTIDE SEQUENCE [LARGE SCALE GENOMIC DNA]</scope>
    <source>
        <strain evidence="5">KCTC 42247</strain>
    </source>
</reference>
<accession>A0ABW5UBI1</accession>
<keyword evidence="5" id="KW-1185">Reference proteome</keyword>
<dbReference type="Gene3D" id="3.30.1150.10">
    <property type="match status" value="1"/>
</dbReference>
<sequence>MFGSKLDLFKKEWLEVVFEDRNKEYGAYELRKNAYKATNIGLLAVVVIVTIISLPKVFGFSYFPAGEPKEEVEYTEVTLEDLDIPEPEEEEEEEPIEIEETPPQRIAEEPPAQDLIRFPDVNVADAKDVKEEIVSQEEIKEKNATPARLTLKGTPGATGVPTGEFGPKKVEGAITGSTKGDPDGDADPNKIFTSVAVEPEYPGGMAAFRKYVETSFQYPSGAIDAGVKGAVELTFVVEKDGSLTDIKVLKDLGYGTGQAGVNLLKRSKKWKPGIQNGRPVRVQYRLPISLNLQQY</sequence>
<evidence type="ECO:0000256" key="1">
    <source>
        <dbReference type="SAM" id="MobiDB-lite"/>
    </source>
</evidence>